<organism evidence="1 2">
    <name type="scientific">Iodobacter violaceini</name>
    <dbReference type="NCBI Taxonomy" id="3044271"/>
    <lineage>
        <taxon>Bacteria</taxon>
        <taxon>Pseudomonadati</taxon>
        <taxon>Pseudomonadota</taxon>
        <taxon>Betaproteobacteria</taxon>
        <taxon>Neisseriales</taxon>
        <taxon>Chitinibacteraceae</taxon>
        <taxon>Iodobacter</taxon>
    </lineage>
</organism>
<protein>
    <submittedName>
        <fullName evidence="1">Class I SAM-dependent methyltransferase</fullName>
    </submittedName>
</protein>
<evidence type="ECO:0000313" key="2">
    <source>
        <dbReference type="Proteomes" id="UP000712570"/>
    </source>
</evidence>
<dbReference type="GO" id="GO:0032259">
    <property type="term" value="P:methylation"/>
    <property type="evidence" value="ECO:0007669"/>
    <property type="project" value="UniProtKB-KW"/>
</dbReference>
<dbReference type="EMBL" id="JAAOLX010000004">
    <property type="protein sequence ID" value="NHQ86366.1"/>
    <property type="molecule type" value="Genomic_DNA"/>
</dbReference>
<dbReference type="RefSeq" id="WP_166825110.1">
    <property type="nucleotide sequence ID" value="NZ_JAAOLX010000004.1"/>
</dbReference>
<evidence type="ECO:0000313" key="1">
    <source>
        <dbReference type="EMBL" id="NHQ86366.1"/>
    </source>
</evidence>
<keyword evidence="2" id="KW-1185">Reference proteome</keyword>
<accession>A0ABX0KPC4</accession>
<sequence length="336" mass="36915">MLISQYCCPLSKEKLFVADSGLSSLQGGGYPFLNADMINKIPVFIDEKLLSGGDKISQVMYSRDNSEQAYDNFLSWLFETFNVDESIFRSTLLDKLNLKKGDRVLITGCGLGNDILSVLPKVGVNGEVYAQDLSDLMVAATARILKNTVSDEIDLKNIYLSVSNASMLPFEDDFFDAAYHFGGINLFSDMKAAISEMSRVVKAGGRVVLGDEGIAPWLKEHEYGKMAICNNKLWALEPPLALLPETASDVHLSWVLGNCFYIIDFTVASSLPYMNIDVPHQGVRGGSIRKRYYGQLEGVDPELKQKIAEAAAAAGVSASAWLEKAVENSLIKNEKK</sequence>
<dbReference type="Gene3D" id="3.40.50.150">
    <property type="entry name" value="Vaccinia Virus protein VP39"/>
    <property type="match status" value="1"/>
</dbReference>
<comment type="caution">
    <text evidence="1">The sequence shown here is derived from an EMBL/GenBank/DDBJ whole genome shotgun (WGS) entry which is preliminary data.</text>
</comment>
<name>A0ABX0KPC4_9NEIS</name>
<dbReference type="InterPro" id="IPR029063">
    <property type="entry name" value="SAM-dependent_MTases_sf"/>
</dbReference>
<dbReference type="CDD" id="cd02440">
    <property type="entry name" value="AdoMet_MTases"/>
    <property type="match status" value="1"/>
</dbReference>
<dbReference type="Proteomes" id="UP000712570">
    <property type="component" value="Unassembled WGS sequence"/>
</dbReference>
<keyword evidence="1" id="KW-0808">Transferase</keyword>
<dbReference type="Pfam" id="PF01209">
    <property type="entry name" value="Ubie_methyltran"/>
    <property type="match status" value="1"/>
</dbReference>
<dbReference type="GO" id="GO:0008168">
    <property type="term" value="F:methyltransferase activity"/>
    <property type="evidence" value="ECO:0007669"/>
    <property type="project" value="UniProtKB-KW"/>
</dbReference>
<proteinExistence type="predicted"/>
<reference evidence="1 2" key="1">
    <citation type="submission" date="2020-03" db="EMBL/GenBank/DDBJ databases">
        <title>Draft genome sequence of environmentally isolated violet-colored cultures.</title>
        <authorList>
            <person name="Wilson H.S."/>
        </authorList>
    </citation>
    <scope>NUCLEOTIDE SEQUENCE [LARGE SCALE GENOMIC DNA]</scope>
    <source>
        <strain evidence="1 2">HSC-16F04</strain>
    </source>
</reference>
<gene>
    <name evidence="1" type="ORF">HA050_09590</name>
</gene>
<dbReference type="SUPFAM" id="SSF53335">
    <property type="entry name" value="S-adenosyl-L-methionine-dependent methyltransferases"/>
    <property type="match status" value="1"/>
</dbReference>
<keyword evidence="1" id="KW-0489">Methyltransferase</keyword>